<gene>
    <name evidence="1" type="ORF">PoB_004237200</name>
</gene>
<reference evidence="1 2" key="1">
    <citation type="journal article" date="2021" name="Elife">
        <title>Chloroplast acquisition without the gene transfer in kleptoplastic sea slugs, Plakobranchus ocellatus.</title>
        <authorList>
            <person name="Maeda T."/>
            <person name="Takahashi S."/>
            <person name="Yoshida T."/>
            <person name="Shimamura S."/>
            <person name="Takaki Y."/>
            <person name="Nagai Y."/>
            <person name="Toyoda A."/>
            <person name="Suzuki Y."/>
            <person name="Arimoto A."/>
            <person name="Ishii H."/>
            <person name="Satoh N."/>
            <person name="Nishiyama T."/>
            <person name="Hasebe M."/>
            <person name="Maruyama T."/>
            <person name="Minagawa J."/>
            <person name="Obokata J."/>
            <person name="Shigenobu S."/>
        </authorList>
    </citation>
    <scope>NUCLEOTIDE SEQUENCE [LARGE SCALE GENOMIC DNA]</scope>
</reference>
<proteinExistence type="predicted"/>
<evidence type="ECO:0000313" key="1">
    <source>
        <dbReference type="EMBL" id="GFO15867.1"/>
    </source>
</evidence>
<dbReference type="Proteomes" id="UP000735302">
    <property type="component" value="Unassembled WGS sequence"/>
</dbReference>
<accession>A0AAV4B9J9</accession>
<dbReference type="EMBL" id="BLXT01004630">
    <property type="protein sequence ID" value="GFO15867.1"/>
    <property type="molecule type" value="Genomic_DNA"/>
</dbReference>
<keyword evidence="2" id="KW-1185">Reference proteome</keyword>
<comment type="caution">
    <text evidence="1">The sequence shown here is derived from an EMBL/GenBank/DDBJ whole genome shotgun (WGS) entry which is preliminary data.</text>
</comment>
<evidence type="ECO:0000313" key="2">
    <source>
        <dbReference type="Proteomes" id="UP000735302"/>
    </source>
</evidence>
<sequence>MFVGTLCYKFQPTSRDLRGPITCGQQSESVKLASYALCPMPDLWGWTQSPAALSGNADILDSSRFLPG</sequence>
<name>A0AAV4B9J9_9GAST</name>
<dbReference type="AlphaFoldDB" id="A0AAV4B9J9"/>
<organism evidence="1 2">
    <name type="scientific">Plakobranchus ocellatus</name>
    <dbReference type="NCBI Taxonomy" id="259542"/>
    <lineage>
        <taxon>Eukaryota</taxon>
        <taxon>Metazoa</taxon>
        <taxon>Spiralia</taxon>
        <taxon>Lophotrochozoa</taxon>
        <taxon>Mollusca</taxon>
        <taxon>Gastropoda</taxon>
        <taxon>Heterobranchia</taxon>
        <taxon>Euthyneura</taxon>
        <taxon>Panpulmonata</taxon>
        <taxon>Sacoglossa</taxon>
        <taxon>Placobranchoidea</taxon>
        <taxon>Plakobranchidae</taxon>
        <taxon>Plakobranchus</taxon>
    </lineage>
</organism>
<protein>
    <submittedName>
        <fullName evidence="1">Uncharacterized protein</fullName>
    </submittedName>
</protein>